<dbReference type="InterPro" id="IPR029044">
    <property type="entry name" value="Nucleotide-diphossugar_trans"/>
</dbReference>
<dbReference type="SUPFAM" id="SSF53448">
    <property type="entry name" value="Nucleotide-diphospho-sugar transferases"/>
    <property type="match status" value="1"/>
</dbReference>
<dbReference type="InterPro" id="IPR034683">
    <property type="entry name" value="IspD/TarI"/>
</dbReference>
<protein>
    <submittedName>
        <fullName evidence="3">2-C-methyl-D-erythritol 4-phosphate cytidylyltransferase</fullName>
        <ecNumber evidence="3">2.7.7.60</ecNumber>
    </submittedName>
</protein>
<dbReference type="EMBL" id="UOFQ01000032">
    <property type="protein sequence ID" value="VAW85896.1"/>
    <property type="molecule type" value="Genomic_DNA"/>
</dbReference>
<evidence type="ECO:0000256" key="2">
    <source>
        <dbReference type="ARBA" id="ARBA00022695"/>
    </source>
</evidence>
<dbReference type="InterPro" id="IPR001228">
    <property type="entry name" value="IspD"/>
</dbReference>
<proteinExistence type="inferred from homology"/>
<dbReference type="CDD" id="cd02516">
    <property type="entry name" value="CDP-ME_synthetase"/>
    <property type="match status" value="1"/>
</dbReference>
<dbReference type="EC" id="2.7.7.60" evidence="3"/>
<dbReference type="AlphaFoldDB" id="A0A3B0ZZ85"/>
<name>A0A3B0ZZ85_9ZZZZ</name>
<organism evidence="3">
    <name type="scientific">hydrothermal vent metagenome</name>
    <dbReference type="NCBI Taxonomy" id="652676"/>
    <lineage>
        <taxon>unclassified sequences</taxon>
        <taxon>metagenomes</taxon>
        <taxon>ecological metagenomes</taxon>
    </lineage>
</organism>
<keyword evidence="1 3" id="KW-0808">Transferase</keyword>
<evidence type="ECO:0000256" key="1">
    <source>
        <dbReference type="ARBA" id="ARBA00022679"/>
    </source>
</evidence>
<gene>
    <name evidence="3" type="ORF">MNBD_GAMMA17-1428</name>
</gene>
<dbReference type="Gene3D" id="3.90.550.10">
    <property type="entry name" value="Spore Coat Polysaccharide Biosynthesis Protein SpsA, Chain A"/>
    <property type="match status" value="1"/>
</dbReference>
<reference evidence="3" key="1">
    <citation type="submission" date="2018-06" db="EMBL/GenBank/DDBJ databases">
        <authorList>
            <person name="Zhirakovskaya E."/>
        </authorList>
    </citation>
    <scope>NUCLEOTIDE SEQUENCE</scope>
</reference>
<dbReference type="GO" id="GO:0008299">
    <property type="term" value="P:isoprenoid biosynthetic process"/>
    <property type="evidence" value="ECO:0007669"/>
    <property type="project" value="InterPro"/>
</dbReference>
<sequence>MNNTQRYWGVIPASGVGKRMGSELPKQYLTLHDKPLLHHTIERMVTHPRIMGVVVAVAEHDNRWQVLEERFGDKVTWVTGGAERYHSVLNALQVLNDIAAGDDWALVHDAARPCLRADDIDRLIDEASIGIGGILAAPVSDTMKRANVDGSITETVNREGLWRALTPQMFRIGLLIEAIEHAMTQGLPITDEASAIESLGHRPKVVAGHPDNIKITIPQDLELAQLYLQQQRAAVTNSENNK</sequence>
<dbReference type="InterPro" id="IPR050088">
    <property type="entry name" value="IspD/TarI_cytidylyltransf_bact"/>
</dbReference>
<accession>A0A3B0ZZ85</accession>
<dbReference type="HAMAP" id="MF_00108">
    <property type="entry name" value="IspD"/>
    <property type="match status" value="1"/>
</dbReference>
<dbReference type="GO" id="GO:0050518">
    <property type="term" value="F:2-C-methyl-D-erythritol 4-phosphate cytidylyltransferase activity"/>
    <property type="evidence" value="ECO:0007669"/>
    <property type="project" value="UniProtKB-EC"/>
</dbReference>
<dbReference type="NCBIfam" id="TIGR00453">
    <property type="entry name" value="ispD"/>
    <property type="match status" value="1"/>
</dbReference>
<dbReference type="PANTHER" id="PTHR32125">
    <property type="entry name" value="2-C-METHYL-D-ERYTHRITOL 4-PHOSPHATE CYTIDYLYLTRANSFERASE, CHLOROPLASTIC"/>
    <property type="match status" value="1"/>
</dbReference>
<dbReference type="FunFam" id="3.90.550.10:FF:000003">
    <property type="entry name" value="2-C-methyl-D-erythritol 4-phosphate cytidylyltransferase"/>
    <property type="match status" value="1"/>
</dbReference>
<keyword evidence="2 3" id="KW-0548">Nucleotidyltransferase</keyword>
<dbReference type="Pfam" id="PF01128">
    <property type="entry name" value="IspD"/>
    <property type="match status" value="1"/>
</dbReference>
<evidence type="ECO:0000313" key="3">
    <source>
        <dbReference type="EMBL" id="VAW85896.1"/>
    </source>
</evidence>
<dbReference type="PANTHER" id="PTHR32125:SF4">
    <property type="entry name" value="2-C-METHYL-D-ERYTHRITOL 4-PHOSPHATE CYTIDYLYLTRANSFERASE, CHLOROPLASTIC"/>
    <property type="match status" value="1"/>
</dbReference>